<dbReference type="InterPro" id="IPR013559">
    <property type="entry name" value="YheO"/>
</dbReference>
<evidence type="ECO:0000313" key="3">
    <source>
        <dbReference type="EMBL" id="AUJ31798.1"/>
    </source>
</evidence>
<accession>A0A3Q8CLW3</accession>
<keyword evidence="4" id="KW-1185">Reference proteome</keyword>
<evidence type="ECO:0000313" key="4">
    <source>
        <dbReference type="Proteomes" id="UP000324497"/>
    </source>
</evidence>
<dbReference type="PANTHER" id="PTHR35568:SF1">
    <property type="entry name" value="TRANSCRIPTIONAL REGULATOR DAUR"/>
    <property type="match status" value="1"/>
</dbReference>
<proteinExistence type="predicted"/>
<dbReference type="Proteomes" id="UP000324497">
    <property type="component" value="Chromosome"/>
</dbReference>
<evidence type="ECO:0000259" key="2">
    <source>
        <dbReference type="Pfam" id="PF13309"/>
    </source>
</evidence>
<feature type="domain" description="Transcriptional regulator DauR-like HTH" evidence="2">
    <location>
        <begin position="175"/>
        <end position="234"/>
    </location>
</feature>
<dbReference type="InterPro" id="IPR039446">
    <property type="entry name" value="DauR-like"/>
</dbReference>
<dbReference type="PANTHER" id="PTHR35568">
    <property type="entry name" value="TRANSCRIPTIONAL REGULATOR DAUR"/>
    <property type="match status" value="1"/>
</dbReference>
<dbReference type="Pfam" id="PF13309">
    <property type="entry name" value="HTH_22"/>
    <property type="match status" value="1"/>
</dbReference>
<organism evidence="3 4">
    <name type="scientific">Liquorilactobacillus nagelii</name>
    <dbReference type="NCBI Taxonomy" id="82688"/>
    <lineage>
        <taxon>Bacteria</taxon>
        <taxon>Bacillati</taxon>
        <taxon>Bacillota</taxon>
        <taxon>Bacilli</taxon>
        <taxon>Lactobacillales</taxon>
        <taxon>Lactobacillaceae</taxon>
        <taxon>Liquorilactobacillus</taxon>
    </lineage>
</organism>
<reference evidence="3 4" key="1">
    <citation type="submission" date="2016-11" db="EMBL/GenBank/DDBJ databases">
        <title>Interaction between Lactobacillus species and yeast in water kefir.</title>
        <authorList>
            <person name="Behr J."/>
            <person name="Xu D."/>
            <person name="Vogel R.F."/>
        </authorList>
    </citation>
    <scope>NUCLEOTIDE SEQUENCE [LARGE SCALE GENOMIC DNA]</scope>
    <source>
        <strain evidence="3 4">TMW 1.1827</strain>
    </source>
</reference>
<dbReference type="EMBL" id="CP018180">
    <property type="protein sequence ID" value="AUJ31798.1"/>
    <property type="molecule type" value="Genomic_DNA"/>
</dbReference>
<dbReference type="AlphaFoldDB" id="A0A3Q8CLW3"/>
<gene>
    <name evidence="3" type="ORF">BSQ50_04010</name>
</gene>
<dbReference type="RefSeq" id="WP_415609897.1">
    <property type="nucleotide sequence ID" value="NZ_JBDNPA010000001.1"/>
</dbReference>
<protein>
    <recommendedName>
        <fullName evidence="5">Transcriptional regulator</fullName>
    </recommendedName>
</protein>
<feature type="domain" description="YheO-like" evidence="1">
    <location>
        <begin position="13"/>
        <end position="124"/>
    </location>
</feature>
<evidence type="ECO:0008006" key="5">
    <source>
        <dbReference type="Google" id="ProtNLM"/>
    </source>
</evidence>
<dbReference type="KEGG" id="lng:BSQ50_04010"/>
<dbReference type="Pfam" id="PF08348">
    <property type="entry name" value="PAS_6"/>
    <property type="match status" value="1"/>
</dbReference>
<dbReference type="InterPro" id="IPR039445">
    <property type="entry name" value="DauR-like_HTH"/>
</dbReference>
<sequence length="243" mass="27565">MMDRQQEIYTYIRSFIPMVDFLAEILGNTSEVVLNDLTDLDHSVIAIRNATVSKRKIGDPATNLALRTMQAGKREKSQFLANYQGVSRGGHTLRSSTFFIRYQEELVAMICINTDDSAFDKLKELVDQIVVDYKHLEPEEKLNSSKLSTVAGREKLVAAQVEPEHLTSNINELAESEVNKICSEKNISVNYLKREDKLEVVRRLHHQGYFLLKDAVGVAAKVLKVSEPSVYRYLQSVKSEAKE</sequence>
<name>A0A3Q8CLW3_9LACO</name>
<evidence type="ECO:0000259" key="1">
    <source>
        <dbReference type="Pfam" id="PF08348"/>
    </source>
</evidence>